<dbReference type="OrthoDB" id="3358048at2759"/>
<feature type="compositionally biased region" description="Low complexity" evidence="1">
    <location>
        <begin position="154"/>
        <end position="165"/>
    </location>
</feature>
<keyword evidence="4" id="KW-1185">Reference proteome</keyword>
<evidence type="ECO:0000313" key="4">
    <source>
        <dbReference type="Proteomes" id="UP000756346"/>
    </source>
</evidence>
<dbReference type="Proteomes" id="UP000756346">
    <property type="component" value="Unassembled WGS sequence"/>
</dbReference>
<evidence type="ECO:0000313" key="3">
    <source>
        <dbReference type="EMBL" id="KAH7040753.1"/>
    </source>
</evidence>
<feature type="transmembrane region" description="Helical" evidence="2">
    <location>
        <begin position="252"/>
        <end position="272"/>
    </location>
</feature>
<dbReference type="EMBL" id="JAGTJQ010000001">
    <property type="protein sequence ID" value="KAH7040753.1"/>
    <property type="molecule type" value="Genomic_DNA"/>
</dbReference>
<protein>
    <submittedName>
        <fullName evidence="3">Uncharacterized protein</fullName>
    </submittedName>
</protein>
<proteinExistence type="predicted"/>
<sequence length="291" mass="30569">MDVSSSTTARLRRTFAYPDDATTSTDDDDSREALDEQEQEDLILTLAEQNEARNAQFTTALLALPVLATLPYLVVLLVRGSTLSDRLIALLSLSSLGSTAYMLRTQAPGVTGIWHIDAWTAGVYSLSSPTTTTATTTTTTSQPSSSAVFDPRDNNSNSAATTSSATGLGPDYAAMGGLGSAARRKRRRSSASSFGVWFPAQRTPLELYLPYLNVGLCLVLVLMSAAKAWASGGGGNGGGSSSPSSSMSWGDFGLGNLPAIVYAVVLVSKVVMGSVDPEKELSALRYQYKGA</sequence>
<gene>
    <name evidence="3" type="ORF">B0I36DRAFT_358019</name>
</gene>
<keyword evidence="2" id="KW-0812">Transmembrane</keyword>
<reference evidence="3" key="1">
    <citation type="journal article" date="2021" name="Nat. Commun.">
        <title>Genetic determinants of endophytism in the Arabidopsis root mycobiome.</title>
        <authorList>
            <person name="Mesny F."/>
            <person name="Miyauchi S."/>
            <person name="Thiergart T."/>
            <person name="Pickel B."/>
            <person name="Atanasova L."/>
            <person name="Karlsson M."/>
            <person name="Huettel B."/>
            <person name="Barry K.W."/>
            <person name="Haridas S."/>
            <person name="Chen C."/>
            <person name="Bauer D."/>
            <person name="Andreopoulos W."/>
            <person name="Pangilinan J."/>
            <person name="LaButti K."/>
            <person name="Riley R."/>
            <person name="Lipzen A."/>
            <person name="Clum A."/>
            <person name="Drula E."/>
            <person name="Henrissat B."/>
            <person name="Kohler A."/>
            <person name="Grigoriev I.V."/>
            <person name="Martin F.M."/>
            <person name="Hacquard S."/>
        </authorList>
    </citation>
    <scope>NUCLEOTIDE SEQUENCE</scope>
    <source>
        <strain evidence="3">MPI-CAGE-CH-0230</strain>
    </source>
</reference>
<name>A0A9P9BVX2_9PEZI</name>
<feature type="transmembrane region" description="Helical" evidence="2">
    <location>
        <begin position="211"/>
        <end position="232"/>
    </location>
</feature>
<dbReference type="GeneID" id="70187436"/>
<feature type="region of interest" description="Disordered" evidence="1">
    <location>
        <begin position="130"/>
        <end position="165"/>
    </location>
</feature>
<dbReference type="RefSeq" id="XP_046018808.1">
    <property type="nucleotide sequence ID" value="XM_046157890.1"/>
</dbReference>
<comment type="caution">
    <text evidence="3">The sequence shown here is derived from an EMBL/GenBank/DDBJ whole genome shotgun (WGS) entry which is preliminary data.</text>
</comment>
<feature type="transmembrane region" description="Helical" evidence="2">
    <location>
        <begin position="57"/>
        <end position="78"/>
    </location>
</feature>
<keyword evidence="2" id="KW-1133">Transmembrane helix</keyword>
<dbReference type="AlphaFoldDB" id="A0A9P9BVX2"/>
<accession>A0A9P9BVX2</accession>
<evidence type="ECO:0000256" key="2">
    <source>
        <dbReference type="SAM" id="Phobius"/>
    </source>
</evidence>
<keyword evidence="2" id="KW-0472">Membrane</keyword>
<organism evidence="3 4">
    <name type="scientific">Microdochium trichocladiopsis</name>
    <dbReference type="NCBI Taxonomy" id="1682393"/>
    <lineage>
        <taxon>Eukaryota</taxon>
        <taxon>Fungi</taxon>
        <taxon>Dikarya</taxon>
        <taxon>Ascomycota</taxon>
        <taxon>Pezizomycotina</taxon>
        <taxon>Sordariomycetes</taxon>
        <taxon>Xylariomycetidae</taxon>
        <taxon>Xylariales</taxon>
        <taxon>Microdochiaceae</taxon>
        <taxon>Microdochium</taxon>
    </lineage>
</organism>
<feature type="region of interest" description="Disordered" evidence="1">
    <location>
        <begin position="1"/>
        <end position="32"/>
    </location>
</feature>
<evidence type="ECO:0000256" key="1">
    <source>
        <dbReference type="SAM" id="MobiDB-lite"/>
    </source>
</evidence>
<feature type="compositionally biased region" description="Low complexity" evidence="1">
    <location>
        <begin position="130"/>
        <end position="147"/>
    </location>
</feature>